<dbReference type="GO" id="GO:0000287">
    <property type="term" value="F:magnesium ion binding"/>
    <property type="evidence" value="ECO:0007669"/>
    <property type="project" value="InterPro"/>
</dbReference>
<gene>
    <name evidence="1" type="ORF">PML80_03480</name>
</gene>
<dbReference type="Gene3D" id="3.30.1330.70">
    <property type="entry name" value="Holliday junction resolvase RusA"/>
    <property type="match status" value="1"/>
</dbReference>
<dbReference type="GO" id="GO:0006281">
    <property type="term" value="P:DNA repair"/>
    <property type="evidence" value="ECO:0007669"/>
    <property type="project" value="InterPro"/>
</dbReference>
<dbReference type="InterPro" id="IPR008822">
    <property type="entry name" value="Endonuclease_RusA-like"/>
</dbReference>
<reference evidence="1" key="1">
    <citation type="submission" date="2023-01" db="EMBL/GenBank/DDBJ databases">
        <title>Oxazolidinone resistance genes in florfenicol resistant enterococci from beef cattle and veal calves at slaughter.</title>
        <authorList>
            <person name="Biggel M."/>
        </authorList>
    </citation>
    <scope>NUCLEOTIDE SEQUENCE</scope>
    <source>
        <strain evidence="1">K79-1</strain>
    </source>
</reference>
<organism evidence="1 2">
    <name type="scientific">Aerococcus urinaeequi</name>
    <dbReference type="NCBI Taxonomy" id="51665"/>
    <lineage>
        <taxon>Bacteria</taxon>
        <taxon>Bacillati</taxon>
        <taxon>Bacillota</taxon>
        <taxon>Bacilli</taxon>
        <taxon>Lactobacillales</taxon>
        <taxon>Aerococcaceae</taxon>
        <taxon>Aerococcus</taxon>
    </lineage>
</organism>
<dbReference type="Pfam" id="PF05866">
    <property type="entry name" value="RusA"/>
    <property type="match status" value="1"/>
</dbReference>
<dbReference type="InterPro" id="IPR036614">
    <property type="entry name" value="RusA-like_sf"/>
</dbReference>
<sequence>MANKEIIIPHELIDLNNYVNAERANRFQGAKLKKKYTRLCALAVKSAIKQGLAVTEIDMPVDLHFTWYVPSKRKDKDNIAFAKKFILDGMLQAGLIENDGWKQIGNFTDTFVVDKENPRVVVEIEGASE</sequence>
<proteinExistence type="predicted"/>
<accession>A0AAE9XSD6</accession>
<evidence type="ECO:0000313" key="2">
    <source>
        <dbReference type="Proteomes" id="UP001179483"/>
    </source>
</evidence>
<dbReference type="EMBL" id="CP116590">
    <property type="protein sequence ID" value="WCG38703.1"/>
    <property type="molecule type" value="Genomic_DNA"/>
</dbReference>
<dbReference type="SUPFAM" id="SSF103084">
    <property type="entry name" value="Holliday junction resolvase RusA"/>
    <property type="match status" value="1"/>
</dbReference>
<dbReference type="AlphaFoldDB" id="A0AAE9XSD6"/>
<dbReference type="GO" id="GO:0006310">
    <property type="term" value="P:DNA recombination"/>
    <property type="evidence" value="ECO:0007669"/>
    <property type="project" value="InterPro"/>
</dbReference>
<name>A0AAE9XSD6_9LACT</name>
<protein>
    <submittedName>
        <fullName evidence="1">RusA family crossover junction endodeoxyribonuclease</fullName>
    </submittedName>
</protein>
<evidence type="ECO:0000313" key="1">
    <source>
        <dbReference type="EMBL" id="WCG38703.1"/>
    </source>
</evidence>
<dbReference type="Proteomes" id="UP001179483">
    <property type="component" value="Chromosome"/>
</dbReference>